<keyword evidence="3" id="KW-1185">Reference proteome</keyword>
<dbReference type="OrthoDB" id="1750606at2759"/>
<dbReference type="InterPro" id="IPR025558">
    <property type="entry name" value="DUF4283"/>
</dbReference>
<dbReference type="Pfam" id="PF14111">
    <property type="entry name" value="DUF4283"/>
    <property type="match status" value="1"/>
</dbReference>
<proteinExistence type="predicted"/>
<protein>
    <recommendedName>
        <fullName evidence="1">DUF4283 domain-containing protein</fullName>
    </recommendedName>
</protein>
<dbReference type="InterPro" id="IPR040256">
    <property type="entry name" value="At4g02000-like"/>
</dbReference>
<evidence type="ECO:0000313" key="2">
    <source>
        <dbReference type="EMBL" id="TXG57659.1"/>
    </source>
</evidence>
<comment type="caution">
    <text evidence="2">The sequence shown here is derived from an EMBL/GenBank/DDBJ whole genome shotgun (WGS) entry which is preliminary data.</text>
</comment>
<gene>
    <name evidence="2" type="ORF">EZV62_015488</name>
</gene>
<dbReference type="PANTHER" id="PTHR31286:SF167">
    <property type="entry name" value="OS09G0268800 PROTEIN"/>
    <property type="match status" value="1"/>
</dbReference>
<accession>A0A5C7HLK5</accession>
<organism evidence="2 3">
    <name type="scientific">Acer yangbiense</name>
    <dbReference type="NCBI Taxonomy" id="1000413"/>
    <lineage>
        <taxon>Eukaryota</taxon>
        <taxon>Viridiplantae</taxon>
        <taxon>Streptophyta</taxon>
        <taxon>Embryophyta</taxon>
        <taxon>Tracheophyta</taxon>
        <taxon>Spermatophyta</taxon>
        <taxon>Magnoliopsida</taxon>
        <taxon>eudicotyledons</taxon>
        <taxon>Gunneridae</taxon>
        <taxon>Pentapetalae</taxon>
        <taxon>rosids</taxon>
        <taxon>malvids</taxon>
        <taxon>Sapindales</taxon>
        <taxon>Sapindaceae</taxon>
        <taxon>Hippocastanoideae</taxon>
        <taxon>Acereae</taxon>
        <taxon>Acer</taxon>
    </lineage>
</organism>
<dbReference type="AlphaFoldDB" id="A0A5C7HLK5"/>
<sequence>MGSDEIAKMYAKLSLLEREGPVQRLQEVLKMASAQRLALSLVGKVISNKMINRDVFMGAMGRVWQVSDCVEIEFVSSNIFMFHFNNLGDRTRVLNGGPWTFDGALITLGEPTRKGDIGALTFCYSERVLTGTSGSVDITNTLRRFLRVDVMGDGEETVMMLCYERRAVLWRLVKGDDTRGEVESQE</sequence>
<dbReference type="Proteomes" id="UP000323000">
    <property type="component" value="Chromosome 7"/>
</dbReference>
<dbReference type="PANTHER" id="PTHR31286">
    <property type="entry name" value="GLYCINE-RICH CELL WALL STRUCTURAL PROTEIN 1.8-LIKE"/>
    <property type="match status" value="1"/>
</dbReference>
<evidence type="ECO:0000259" key="1">
    <source>
        <dbReference type="Pfam" id="PF14111"/>
    </source>
</evidence>
<feature type="domain" description="DUF4283" evidence="1">
    <location>
        <begin position="34"/>
        <end position="107"/>
    </location>
</feature>
<evidence type="ECO:0000313" key="3">
    <source>
        <dbReference type="Proteomes" id="UP000323000"/>
    </source>
</evidence>
<dbReference type="EMBL" id="VAHF01000007">
    <property type="protein sequence ID" value="TXG57659.1"/>
    <property type="molecule type" value="Genomic_DNA"/>
</dbReference>
<name>A0A5C7HLK5_9ROSI</name>
<reference evidence="3" key="1">
    <citation type="journal article" date="2019" name="Gigascience">
        <title>De novo genome assembly of the endangered Acer yangbiense, a plant species with extremely small populations endemic to Yunnan Province, China.</title>
        <authorList>
            <person name="Yang J."/>
            <person name="Wariss H.M."/>
            <person name="Tao L."/>
            <person name="Zhang R."/>
            <person name="Yun Q."/>
            <person name="Hollingsworth P."/>
            <person name="Dao Z."/>
            <person name="Luo G."/>
            <person name="Guo H."/>
            <person name="Ma Y."/>
            <person name="Sun W."/>
        </authorList>
    </citation>
    <scope>NUCLEOTIDE SEQUENCE [LARGE SCALE GENOMIC DNA]</scope>
    <source>
        <strain evidence="3">cv. Malutang</strain>
    </source>
</reference>